<dbReference type="Pfam" id="PF10254">
    <property type="entry name" value="Pacs-1"/>
    <property type="match status" value="1"/>
</dbReference>
<reference evidence="3 4" key="1">
    <citation type="journal article" date="2019" name="Sci. Data">
        <title>Hybrid genome assembly and annotation of Danionella translucida.</title>
        <authorList>
            <person name="Kadobianskyi M."/>
            <person name="Schulze L."/>
            <person name="Schuelke M."/>
            <person name="Judkewitz B."/>
        </authorList>
    </citation>
    <scope>NUCLEOTIDE SEQUENCE [LARGE SCALE GENOMIC DNA]</scope>
    <source>
        <strain evidence="3 4">Bolton</strain>
    </source>
</reference>
<proteinExistence type="predicted"/>
<comment type="caution">
    <text evidence="3">The sequence shown here is derived from an EMBL/GenBank/DDBJ whole genome shotgun (WGS) entry which is preliminary data.</text>
</comment>
<evidence type="ECO:0000313" key="4">
    <source>
        <dbReference type="Proteomes" id="UP000316079"/>
    </source>
</evidence>
<dbReference type="EMBL" id="SRMA01012859">
    <property type="protein sequence ID" value="TRZ03214.1"/>
    <property type="molecule type" value="Genomic_DNA"/>
</dbReference>
<feature type="region of interest" description="Disordered" evidence="1">
    <location>
        <begin position="1"/>
        <end position="31"/>
    </location>
</feature>
<organism evidence="3 4">
    <name type="scientific">Danionella cerebrum</name>
    <dbReference type="NCBI Taxonomy" id="2873325"/>
    <lineage>
        <taxon>Eukaryota</taxon>
        <taxon>Metazoa</taxon>
        <taxon>Chordata</taxon>
        <taxon>Craniata</taxon>
        <taxon>Vertebrata</taxon>
        <taxon>Euteleostomi</taxon>
        <taxon>Actinopterygii</taxon>
        <taxon>Neopterygii</taxon>
        <taxon>Teleostei</taxon>
        <taxon>Ostariophysi</taxon>
        <taxon>Cypriniformes</taxon>
        <taxon>Danionidae</taxon>
        <taxon>Danioninae</taxon>
        <taxon>Danionella</taxon>
    </lineage>
</organism>
<feature type="non-terminal residue" evidence="3">
    <location>
        <position position="75"/>
    </location>
</feature>
<dbReference type="GO" id="GO:0072659">
    <property type="term" value="P:protein localization to plasma membrane"/>
    <property type="evidence" value="ECO:0007669"/>
    <property type="project" value="TreeGrafter"/>
</dbReference>
<protein>
    <recommendedName>
        <fullName evidence="2">Phosphofurin acidic cluster sorting protein 1/2 C-terminal domain-containing protein</fullName>
    </recommendedName>
</protein>
<name>A0A553RM12_9TELE</name>
<dbReference type="Proteomes" id="UP000316079">
    <property type="component" value="Unassembled WGS sequence"/>
</dbReference>
<evidence type="ECO:0000313" key="3">
    <source>
        <dbReference type="EMBL" id="TRZ03214.1"/>
    </source>
</evidence>
<dbReference type="AlphaFoldDB" id="A0A553RM12"/>
<dbReference type="PANTHER" id="PTHR13280">
    <property type="entry name" value="PHOSPHOFURIN ACIDIC CLUSTER SORTING PROTEIN"/>
    <property type="match status" value="1"/>
</dbReference>
<feature type="domain" description="Phosphofurin acidic cluster sorting protein 1/2 C-terminal" evidence="2">
    <location>
        <begin position="46"/>
        <end position="75"/>
    </location>
</feature>
<evidence type="ECO:0000259" key="2">
    <source>
        <dbReference type="Pfam" id="PF10254"/>
    </source>
</evidence>
<dbReference type="PANTHER" id="PTHR13280:SF15">
    <property type="entry name" value="PHOSPHOFURIN ACIDIC CLUSTER SORTING PROTEIN 2"/>
    <property type="match status" value="1"/>
</dbReference>
<dbReference type="GO" id="GO:0044325">
    <property type="term" value="F:transmembrane transporter binding"/>
    <property type="evidence" value="ECO:0007669"/>
    <property type="project" value="TreeGrafter"/>
</dbReference>
<accession>A0A553RM12</accession>
<evidence type="ECO:0000256" key="1">
    <source>
        <dbReference type="SAM" id="MobiDB-lite"/>
    </source>
</evidence>
<keyword evidence="4" id="KW-1185">Reference proteome</keyword>
<dbReference type="OrthoDB" id="28829at2759"/>
<gene>
    <name evidence="3" type="ORF">DNTS_004715</name>
</gene>
<dbReference type="InterPro" id="IPR019381">
    <property type="entry name" value="PACS1/2_C"/>
</dbReference>
<sequence>MSGRRGRSTSLKERQPSRPPNERANSLDNERALDTRYHLQIPRKTVYDQLNHILVSDGHLPDSIILINTSDWQGQ</sequence>